<accession>A0A383E3S5</accession>
<organism evidence="1">
    <name type="scientific">marine metagenome</name>
    <dbReference type="NCBI Taxonomy" id="408172"/>
    <lineage>
        <taxon>unclassified sequences</taxon>
        <taxon>metagenomes</taxon>
        <taxon>ecological metagenomes</taxon>
    </lineage>
</organism>
<evidence type="ECO:0000313" key="1">
    <source>
        <dbReference type="EMBL" id="SVE51436.1"/>
    </source>
</evidence>
<reference evidence="1" key="1">
    <citation type="submission" date="2018-05" db="EMBL/GenBank/DDBJ databases">
        <authorList>
            <person name="Lanie J.A."/>
            <person name="Ng W.-L."/>
            <person name="Kazmierczak K.M."/>
            <person name="Andrzejewski T.M."/>
            <person name="Davidsen T.M."/>
            <person name="Wayne K.J."/>
            <person name="Tettelin H."/>
            <person name="Glass J.I."/>
            <person name="Rusch D."/>
            <person name="Podicherti R."/>
            <person name="Tsui H.-C.T."/>
            <person name="Winkler M.E."/>
        </authorList>
    </citation>
    <scope>NUCLEOTIDE SEQUENCE</scope>
</reference>
<dbReference type="AlphaFoldDB" id="A0A383E3S5"/>
<sequence>ILLDDEMQMILPYQITIEKGNKLIIIFDPHHLDKSA</sequence>
<gene>
    <name evidence="1" type="ORF">METZ01_LOCUS504290</name>
</gene>
<feature type="non-terminal residue" evidence="1">
    <location>
        <position position="1"/>
    </location>
</feature>
<proteinExistence type="predicted"/>
<name>A0A383E3S5_9ZZZZ</name>
<dbReference type="EMBL" id="UINC01222587">
    <property type="protein sequence ID" value="SVE51436.1"/>
    <property type="molecule type" value="Genomic_DNA"/>
</dbReference>
<protein>
    <submittedName>
        <fullName evidence="1">Uncharacterized protein</fullName>
    </submittedName>
</protein>